<feature type="transmembrane region" description="Helical" evidence="10">
    <location>
        <begin position="201"/>
        <end position="222"/>
    </location>
</feature>
<proteinExistence type="inferred from homology"/>
<evidence type="ECO:0000313" key="12">
    <source>
        <dbReference type="Proteomes" id="UP001470230"/>
    </source>
</evidence>
<dbReference type="Pfam" id="PF01554">
    <property type="entry name" value="MatE"/>
    <property type="match status" value="2"/>
</dbReference>
<keyword evidence="12" id="KW-1185">Reference proteome</keyword>
<keyword evidence="3" id="KW-0813">Transport</keyword>
<evidence type="ECO:0000256" key="4">
    <source>
        <dbReference type="ARBA" id="ARBA00022475"/>
    </source>
</evidence>
<comment type="subcellular location">
    <subcellularLocation>
        <location evidence="1">Cell membrane</location>
        <topology evidence="1">Multi-pass membrane protein</topology>
    </subcellularLocation>
</comment>
<evidence type="ECO:0000256" key="9">
    <source>
        <dbReference type="SAM" id="MobiDB-lite"/>
    </source>
</evidence>
<dbReference type="CDD" id="cd12082">
    <property type="entry name" value="MATE_like"/>
    <property type="match status" value="1"/>
</dbReference>
<dbReference type="InterPro" id="IPR002528">
    <property type="entry name" value="MATE_fam"/>
</dbReference>
<feature type="transmembrane region" description="Helical" evidence="10">
    <location>
        <begin position="460"/>
        <end position="480"/>
    </location>
</feature>
<evidence type="ECO:0000256" key="5">
    <source>
        <dbReference type="ARBA" id="ARBA00022692"/>
    </source>
</evidence>
<feature type="transmembrane region" description="Helical" evidence="10">
    <location>
        <begin position="353"/>
        <end position="375"/>
    </location>
</feature>
<evidence type="ECO:0000313" key="11">
    <source>
        <dbReference type="EMBL" id="KAK8880715.1"/>
    </source>
</evidence>
<name>A0ABR2JS58_9EUKA</name>
<keyword evidence="5 10" id="KW-0812">Transmembrane</keyword>
<gene>
    <name evidence="11" type="ORF">M9Y10_003402</name>
</gene>
<feature type="transmembrane region" description="Helical" evidence="10">
    <location>
        <begin position="492"/>
        <end position="514"/>
    </location>
</feature>
<feature type="transmembrane region" description="Helical" evidence="10">
    <location>
        <begin position="260"/>
        <end position="281"/>
    </location>
</feature>
<organism evidence="11 12">
    <name type="scientific">Tritrichomonas musculus</name>
    <dbReference type="NCBI Taxonomy" id="1915356"/>
    <lineage>
        <taxon>Eukaryota</taxon>
        <taxon>Metamonada</taxon>
        <taxon>Parabasalia</taxon>
        <taxon>Tritrichomonadida</taxon>
        <taxon>Tritrichomonadidae</taxon>
        <taxon>Tritrichomonas</taxon>
    </lineage>
</organism>
<sequence>MSDPQTQDQEPKQPTVPNEKDKIPNIQTPPTDNDPRLQDDDDSPSSFDVKMENEDQIDDEVNEKNQEEIYRLAGRKPLITICHLMVGPIISQITGAFYGIINSIWISKKIGEKGLSAISTEITLEGIGRAFGYFLMIAGSTKISQLFGQKKFEEATQVACDLLRCTIICGIIVPVSILPAHNAMCKWYGASEETTRLGFEYIIPLCGGSVLTCINLCCQGFLQAEGRTMLIGIIDLISLVVACFGICPLLLFGLNCGMCSASVSTICADGIPGIILTILYFKGKFGIKPKGKQLLKKFSKNTWPALIVGLSQLVSNLSGCIPGIPIRNLIGRSCADENEYDLAMAGFNVQNRVYSVSICICIAVTTGFIPPASYAHASKNDRRFLRLSFHAAWINFLWCCIIATLALTIPKQISLIFGHGSDFLHYAVPMMKNSNYTAYLRWVQFNSQAMLQALQRGWQAMIVSILSNFAGFLIFAYVLYYTDKHNVIRLVYLYSCTTAFGAVVGICLLIYPLLKLYKKSKIQRAQLEHENEELNDNNNRDVKLQDIRKASSASVLSKKMPLKEIKKSASKFESRYLDLDSTVNSNMSLTPADDNETKDKNNEEAENEVEHIPEI</sequence>
<feature type="region of interest" description="Disordered" evidence="9">
    <location>
        <begin position="584"/>
        <end position="615"/>
    </location>
</feature>
<feature type="coiled-coil region" evidence="8">
    <location>
        <begin position="517"/>
        <end position="544"/>
    </location>
</feature>
<feature type="transmembrane region" description="Helical" evidence="10">
    <location>
        <begin position="78"/>
        <end position="101"/>
    </location>
</feature>
<feature type="transmembrane region" description="Helical" evidence="10">
    <location>
        <begin position="229"/>
        <end position="254"/>
    </location>
</feature>
<reference evidence="11 12" key="1">
    <citation type="submission" date="2024-04" db="EMBL/GenBank/DDBJ databases">
        <title>Tritrichomonas musculus Genome.</title>
        <authorList>
            <person name="Alves-Ferreira E."/>
            <person name="Grigg M."/>
            <person name="Lorenzi H."/>
            <person name="Galac M."/>
        </authorList>
    </citation>
    <scope>NUCLEOTIDE SEQUENCE [LARGE SCALE GENOMIC DNA]</scope>
    <source>
        <strain evidence="11 12">EAF2021</strain>
    </source>
</reference>
<feature type="transmembrane region" description="Helical" evidence="10">
    <location>
        <begin position="162"/>
        <end position="181"/>
    </location>
</feature>
<protein>
    <recommendedName>
        <fullName evidence="13">MatE family protein</fullName>
    </recommendedName>
</protein>
<evidence type="ECO:0000256" key="7">
    <source>
        <dbReference type="ARBA" id="ARBA00023136"/>
    </source>
</evidence>
<feature type="region of interest" description="Disordered" evidence="9">
    <location>
        <begin position="1"/>
        <end position="47"/>
    </location>
</feature>
<evidence type="ECO:0000256" key="1">
    <source>
        <dbReference type="ARBA" id="ARBA00004651"/>
    </source>
</evidence>
<keyword evidence="8" id="KW-0175">Coiled coil</keyword>
<evidence type="ECO:0000256" key="3">
    <source>
        <dbReference type="ARBA" id="ARBA00022448"/>
    </source>
</evidence>
<feature type="transmembrane region" description="Helical" evidence="10">
    <location>
        <begin position="121"/>
        <end position="141"/>
    </location>
</feature>
<comment type="similarity">
    <text evidence="2">Belongs to the multi antimicrobial extrusion (MATE) (TC 2.A.66.1) family.</text>
</comment>
<keyword evidence="4" id="KW-1003">Cell membrane</keyword>
<dbReference type="PANTHER" id="PTHR43549">
    <property type="entry name" value="MULTIDRUG RESISTANCE PROTEIN YPNP-RELATED"/>
    <property type="match status" value="1"/>
</dbReference>
<dbReference type="InterPro" id="IPR052031">
    <property type="entry name" value="Membrane_Transporter-Flippase"/>
</dbReference>
<evidence type="ECO:0000256" key="2">
    <source>
        <dbReference type="ARBA" id="ARBA00010199"/>
    </source>
</evidence>
<comment type="caution">
    <text evidence="11">The sequence shown here is derived from an EMBL/GenBank/DDBJ whole genome shotgun (WGS) entry which is preliminary data.</text>
</comment>
<keyword evidence="6 10" id="KW-1133">Transmembrane helix</keyword>
<dbReference type="EMBL" id="JAPFFF010000010">
    <property type="protein sequence ID" value="KAK8880715.1"/>
    <property type="molecule type" value="Genomic_DNA"/>
</dbReference>
<dbReference type="PANTHER" id="PTHR43549:SF2">
    <property type="entry name" value="MULTIDRUG RESISTANCE PROTEIN NORM-RELATED"/>
    <property type="match status" value="1"/>
</dbReference>
<keyword evidence="7 10" id="KW-0472">Membrane</keyword>
<evidence type="ECO:0000256" key="8">
    <source>
        <dbReference type="SAM" id="Coils"/>
    </source>
</evidence>
<evidence type="ECO:0008006" key="13">
    <source>
        <dbReference type="Google" id="ProtNLM"/>
    </source>
</evidence>
<evidence type="ECO:0000256" key="10">
    <source>
        <dbReference type="SAM" id="Phobius"/>
    </source>
</evidence>
<dbReference type="Proteomes" id="UP001470230">
    <property type="component" value="Unassembled WGS sequence"/>
</dbReference>
<evidence type="ECO:0000256" key="6">
    <source>
        <dbReference type="ARBA" id="ARBA00022989"/>
    </source>
</evidence>
<feature type="compositionally biased region" description="Basic and acidic residues" evidence="9">
    <location>
        <begin position="595"/>
        <end position="615"/>
    </location>
</feature>
<accession>A0ABR2JS58</accession>
<feature type="transmembrane region" description="Helical" evidence="10">
    <location>
        <begin position="387"/>
        <end position="409"/>
    </location>
</feature>